<feature type="transmembrane region" description="Helical" evidence="6">
    <location>
        <begin position="682"/>
        <end position="707"/>
    </location>
</feature>
<evidence type="ECO:0000256" key="6">
    <source>
        <dbReference type="SAM" id="Phobius"/>
    </source>
</evidence>
<feature type="domain" description="MacB-like periplasmic core" evidence="8">
    <location>
        <begin position="20"/>
        <end position="242"/>
    </location>
</feature>
<feature type="domain" description="ABC3 transporter permease C-terminal" evidence="7">
    <location>
        <begin position="685"/>
        <end position="795"/>
    </location>
</feature>
<feature type="transmembrane region" description="Helical" evidence="6">
    <location>
        <begin position="379"/>
        <end position="403"/>
    </location>
</feature>
<dbReference type="GO" id="GO:0005886">
    <property type="term" value="C:plasma membrane"/>
    <property type="evidence" value="ECO:0007669"/>
    <property type="project" value="UniProtKB-SubCell"/>
</dbReference>
<comment type="subcellular location">
    <subcellularLocation>
        <location evidence="1">Cell membrane</location>
        <topology evidence="1">Multi-pass membrane protein</topology>
    </subcellularLocation>
</comment>
<dbReference type="OrthoDB" id="5933722at2"/>
<evidence type="ECO:0000256" key="1">
    <source>
        <dbReference type="ARBA" id="ARBA00004651"/>
    </source>
</evidence>
<evidence type="ECO:0000256" key="5">
    <source>
        <dbReference type="ARBA" id="ARBA00023136"/>
    </source>
</evidence>
<dbReference type="InterPro" id="IPR050250">
    <property type="entry name" value="Macrolide_Exporter_MacB"/>
</dbReference>
<dbReference type="AlphaFoldDB" id="A0A365XZN4"/>
<dbReference type="InterPro" id="IPR003838">
    <property type="entry name" value="ABC3_permease_C"/>
</dbReference>
<dbReference type="GO" id="GO:0022857">
    <property type="term" value="F:transmembrane transporter activity"/>
    <property type="evidence" value="ECO:0007669"/>
    <property type="project" value="TreeGrafter"/>
</dbReference>
<evidence type="ECO:0000313" key="10">
    <source>
        <dbReference type="Proteomes" id="UP000253410"/>
    </source>
</evidence>
<keyword evidence="2" id="KW-1003">Cell membrane</keyword>
<keyword evidence="5 6" id="KW-0472">Membrane</keyword>
<feature type="domain" description="MacB-like periplasmic core" evidence="8">
    <location>
        <begin position="438"/>
        <end position="618"/>
    </location>
</feature>
<sequence length="805" mass="89852">MLKNYFKIAWRNITRNQVFSAINIMGLAIGIAASLLIFQYVAFELSYENTQTKADRIYRVQQDRYNDGKLSTQWAAGAFAIGNKFKEAFEEVEAYVKLTKRNASVLETAGKSVKVTEHYYASSAYFEIFSTQLIQGDARTALVEPNTVVLSETLAHKLFGNEDAVGKTLMMNQVRAFKVTGVYKDMPANTHLKAAALYSYATYVDIVKPSNPEDGWQWDGCLTYLLLRPGTNPKQLEAKISSLVAAVYKDVKDGSKAVYTLKPLKDIHLYSHQMMEAETNGNGSTVYLLMGIALFIVGIAWINYINLATARAINRAVEVGVRKAVGSQRSQLIAQFMVESLLLNAMAVLLALFLVVFAIPLFNSLTGQHLSFSLLGDSLFWTVLAILFLTGSFLSGLYPAFVLSNFKPVTVLKGKVISSRQGSTLRKSLVVVQFAASLFLLVGVLAVFRQIQFMRSQQLGISIDQTLVLNPPIVVSHDSTFLRKQEAFKKQLLQETAVRSVTVSSVVPGEPSDWNAGGIRLKGADEKEGKQYRIIGVDYDYVPAYSLKLLAGRNFSPDFGMDGNDGAVIFNKTAVKQLGFDRPEEAVGKIIFFWGNYMRIEGVVDDFHQQSLHEAYEPLILRLIPDVRGYVSIRVSPDNANATIAAVQRSWNTIFPSSPFEYFFLDQHFDEQYRTDQRFGKVFGIFTALAILVACLGLFGLASFTIVQRTKEISIRKILGASVAEIVRLLYREFAMLIVIAFFVATPLAWFSITQWLKGYAFRTTLYWWLFALPLALVLVIAFLTVSFQSIRAALANPVDSLRSE</sequence>
<keyword evidence="3 6" id="KW-0812">Transmembrane</keyword>
<feature type="transmembrane region" description="Helical" evidence="6">
    <location>
        <begin position="734"/>
        <end position="754"/>
    </location>
</feature>
<dbReference type="EMBL" id="QFFJ01000001">
    <property type="protein sequence ID" value="RBL91846.1"/>
    <property type="molecule type" value="Genomic_DNA"/>
</dbReference>
<dbReference type="InterPro" id="IPR025857">
    <property type="entry name" value="MacB_PCD"/>
</dbReference>
<feature type="transmembrane region" description="Helical" evidence="6">
    <location>
        <begin position="21"/>
        <end position="43"/>
    </location>
</feature>
<feature type="domain" description="ABC3 transporter permease C-terminal" evidence="7">
    <location>
        <begin position="292"/>
        <end position="406"/>
    </location>
</feature>
<dbReference type="Proteomes" id="UP000253410">
    <property type="component" value="Unassembled WGS sequence"/>
</dbReference>
<protein>
    <submittedName>
        <fullName evidence="9">ABC transporter permease</fullName>
    </submittedName>
</protein>
<feature type="transmembrane region" description="Helical" evidence="6">
    <location>
        <begin position="429"/>
        <end position="448"/>
    </location>
</feature>
<reference evidence="9 10" key="1">
    <citation type="submission" date="2018-05" db="EMBL/GenBank/DDBJ databases">
        <title>Chitinophaga sp. K3CV102501T nov., isolated from isolated from a monsoon evergreen broad-leaved forest soil.</title>
        <authorList>
            <person name="Lv Y."/>
        </authorList>
    </citation>
    <scope>NUCLEOTIDE SEQUENCE [LARGE SCALE GENOMIC DNA]</scope>
    <source>
        <strain evidence="9 10">GDMCC 1.1325</strain>
    </source>
</reference>
<evidence type="ECO:0000256" key="2">
    <source>
        <dbReference type="ARBA" id="ARBA00022475"/>
    </source>
</evidence>
<feature type="transmembrane region" description="Helical" evidence="6">
    <location>
        <begin position="332"/>
        <end position="359"/>
    </location>
</feature>
<organism evidence="9 10">
    <name type="scientific">Chitinophaga flava</name>
    <dbReference type="NCBI Taxonomy" id="2259036"/>
    <lineage>
        <taxon>Bacteria</taxon>
        <taxon>Pseudomonadati</taxon>
        <taxon>Bacteroidota</taxon>
        <taxon>Chitinophagia</taxon>
        <taxon>Chitinophagales</taxon>
        <taxon>Chitinophagaceae</taxon>
        <taxon>Chitinophaga</taxon>
    </lineage>
</organism>
<dbReference type="PANTHER" id="PTHR30572">
    <property type="entry name" value="MEMBRANE COMPONENT OF TRANSPORTER-RELATED"/>
    <property type="match status" value="1"/>
</dbReference>
<evidence type="ECO:0000313" key="9">
    <source>
        <dbReference type="EMBL" id="RBL91846.1"/>
    </source>
</evidence>
<feature type="transmembrane region" description="Helical" evidence="6">
    <location>
        <begin position="286"/>
        <end position="305"/>
    </location>
</feature>
<dbReference type="PANTHER" id="PTHR30572:SF18">
    <property type="entry name" value="ABC-TYPE MACROLIDE FAMILY EXPORT SYSTEM PERMEASE COMPONENT 2"/>
    <property type="match status" value="1"/>
</dbReference>
<gene>
    <name evidence="9" type="ORF">DF182_04385</name>
</gene>
<keyword evidence="10" id="KW-1185">Reference proteome</keyword>
<dbReference type="Pfam" id="PF12704">
    <property type="entry name" value="MacB_PCD"/>
    <property type="match status" value="2"/>
</dbReference>
<accession>A0A365XZN4</accession>
<comment type="caution">
    <text evidence="9">The sequence shown here is derived from an EMBL/GenBank/DDBJ whole genome shotgun (WGS) entry which is preliminary data.</text>
</comment>
<name>A0A365XZN4_9BACT</name>
<feature type="transmembrane region" description="Helical" evidence="6">
    <location>
        <begin position="766"/>
        <end position="786"/>
    </location>
</feature>
<dbReference type="RefSeq" id="WP_113614449.1">
    <property type="nucleotide sequence ID" value="NZ_QFFJ01000001.1"/>
</dbReference>
<keyword evidence="4 6" id="KW-1133">Transmembrane helix</keyword>
<evidence type="ECO:0000259" key="7">
    <source>
        <dbReference type="Pfam" id="PF02687"/>
    </source>
</evidence>
<proteinExistence type="predicted"/>
<dbReference type="Pfam" id="PF02687">
    <property type="entry name" value="FtsX"/>
    <property type="match status" value="2"/>
</dbReference>
<evidence type="ECO:0000259" key="8">
    <source>
        <dbReference type="Pfam" id="PF12704"/>
    </source>
</evidence>
<evidence type="ECO:0000256" key="4">
    <source>
        <dbReference type="ARBA" id="ARBA00022989"/>
    </source>
</evidence>
<evidence type="ECO:0000256" key="3">
    <source>
        <dbReference type="ARBA" id="ARBA00022692"/>
    </source>
</evidence>